<dbReference type="Pfam" id="PF14309">
    <property type="entry name" value="DUF4378"/>
    <property type="match status" value="1"/>
</dbReference>
<feature type="region of interest" description="Disordered" evidence="1">
    <location>
        <begin position="573"/>
        <end position="619"/>
    </location>
</feature>
<organism evidence="4">
    <name type="scientific">Solanum lycopersicum</name>
    <name type="common">Tomato</name>
    <name type="synonym">Lycopersicon esculentum</name>
    <dbReference type="NCBI Taxonomy" id="4081"/>
    <lineage>
        <taxon>Eukaryota</taxon>
        <taxon>Viridiplantae</taxon>
        <taxon>Streptophyta</taxon>
        <taxon>Embryophyta</taxon>
        <taxon>Tracheophyta</taxon>
        <taxon>Spermatophyta</taxon>
        <taxon>Magnoliopsida</taxon>
        <taxon>eudicotyledons</taxon>
        <taxon>Gunneridae</taxon>
        <taxon>Pentapetalae</taxon>
        <taxon>asterids</taxon>
        <taxon>lamiids</taxon>
        <taxon>Solanales</taxon>
        <taxon>Solanaceae</taxon>
        <taxon>Solanoideae</taxon>
        <taxon>Solaneae</taxon>
        <taxon>Solanum</taxon>
        <taxon>Solanum subgen. Lycopersicon</taxon>
    </lineage>
</organism>
<dbReference type="InParanoid" id="A0A3Q7FFI4"/>
<dbReference type="GO" id="GO:0017111">
    <property type="term" value="F:ribonucleoside triphosphate phosphatase activity"/>
    <property type="evidence" value="ECO:0007669"/>
    <property type="project" value="InterPro"/>
</dbReference>
<dbReference type="PANTHER" id="PTHR40836">
    <property type="entry name" value="RB1-INDUCIBLE COILED-COIL PROTEIN"/>
    <property type="match status" value="1"/>
</dbReference>
<dbReference type="Gene3D" id="3.40.50.300">
    <property type="entry name" value="P-loop containing nucleotide triphosphate hydrolases"/>
    <property type="match status" value="1"/>
</dbReference>
<dbReference type="AlphaFoldDB" id="A0A3Q7FFI4"/>
<dbReference type="Gramene" id="Solyc03g032110.2.1">
    <property type="protein sequence ID" value="Solyc03g032110.2.1"/>
    <property type="gene ID" value="Solyc03g032110.2"/>
</dbReference>
<dbReference type="EnsemblPlants" id="Solyc03g032110.2.1">
    <property type="protein sequence ID" value="Solyc03g032110.2.1"/>
    <property type="gene ID" value="Solyc03g032110.2"/>
</dbReference>
<evidence type="ECO:0000256" key="1">
    <source>
        <dbReference type="SAM" id="MobiDB-lite"/>
    </source>
</evidence>
<proteinExistence type="predicted"/>
<dbReference type="InterPro" id="IPR032795">
    <property type="entry name" value="DUF3741-assoc"/>
</dbReference>
<dbReference type="CDD" id="cd19482">
    <property type="entry name" value="RecA-like_Thep1"/>
    <property type="match status" value="1"/>
</dbReference>
<dbReference type="PANTHER" id="PTHR40836:SF4">
    <property type="entry name" value="RB1-INDUCIBLE COILED-COIL PROTEIN"/>
    <property type="match status" value="1"/>
</dbReference>
<reference evidence="4" key="1">
    <citation type="journal article" date="2012" name="Nature">
        <title>The tomato genome sequence provides insights into fleshy fruit evolution.</title>
        <authorList>
            <consortium name="Tomato Genome Consortium"/>
        </authorList>
    </citation>
    <scope>NUCLEOTIDE SEQUENCE [LARGE SCALE GENOMIC DNA]</scope>
    <source>
        <strain evidence="4">cv. Heinz 1706</strain>
    </source>
</reference>
<dbReference type="InterPro" id="IPR004948">
    <property type="entry name" value="Nuc-triphosphatase_THEP1"/>
</dbReference>
<name>A0A3Q7FFI4_SOLLC</name>
<dbReference type="SUPFAM" id="SSF52540">
    <property type="entry name" value="P-loop containing nucleoside triphosphate hydrolases"/>
    <property type="match status" value="1"/>
</dbReference>
<feature type="domain" description="DUF4378" evidence="2">
    <location>
        <begin position="848"/>
        <end position="1007"/>
    </location>
</feature>
<feature type="region of interest" description="Disordered" evidence="1">
    <location>
        <begin position="521"/>
        <end position="560"/>
    </location>
</feature>
<dbReference type="FunCoup" id="A0A3Q7FFI4">
    <property type="interactions" value="982"/>
</dbReference>
<dbReference type="PaxDb" id="4081-Solyc03g032110.1.1"/>
<dbReference type="Pfam" id="PF14383">
    <property type="entry name" value="VARLMGL"/>
    <property type="match status" value="1"/>
</dbReference>
<evidence type="ECO:0008006" key="6">
    <source>
        <dbReference type="Google" id="ProtNLM"/>
    </source>
</evidence>
<accession>A0A3Q7FFI4</accession>
<dbReference type="InterPro" id="IPR027417">
    <property type="entry name" value="P-loop_NTPase"/>
</dbReference>
<evidence type="ECO:0000259" key="3">
    <source>
        <dbReference type="Pfam" id="PF14383"/>
    </source>
</evidence>
<feature type="domain" description="DUF3741" evidence="3">
    <location>
        <begin position="300"/>
        <end position="312"/>
    </location>
</feature>
<sequence length="1014" mass="115184">MAAAGKCFLVTGPAGIGKTTLIVRVLETLRNSNPNLKVQGFYTREIREGTERIGFEVVTLDGRTGLLASNKISSAQSLRWPTVGRYRVDVASFESLALQELQVREDTDLFIIDEIGKMELYSSSFFPAVLKVLQSNIPLLASIPITKVGRDIPGVARMKNHPGARGCDERTNMLHVSRCAAKALDVEEHTLPANVVIAPPGSQRRIHDLLVYGFWTTILRSCLLGGTMRMSKRHGGLEAPRNRLEKPAESFCDGGDDILCTYHMTNDWPEKKNCYVKEVPMKKLISEELAKRPNTGQNVPSVVARLMGLDTLSVDEESLREVSSRQTVFDSFDRRSRNSLKFNELKPREHPQEEELQKFKKEFEAYQAAKFKEGSKFVELNTNTVLYANSTRKMVTERFIDLKGLAATENIHERGISKIQKDKNEFLAAARNKTIRALNVKSGSAPAKIVILRPVSDRTGKNEESWANSPRISEDGSSMEEFLQEVKGRLKFELQEKSFRKTIEKPSDAKIIAQCIAKQARESVTRDVGTTHHRSKSMQSDRSEIQRDEASSPEFTKRDTRRILTERLRNVLSDESSHDIDKHDRVSSTSVAQHREKSKSEEMRYAPNEVCHGDDMKDESDRQCRYSRQELSNDVMLDQKLFHRNLVRSLSAPVSRSSFGKLLLEDQDMLTGAHIRRQHEAIEEVTVNVKKWRKEKFNLKAKVSSFKHSFVLKGKLFGRKIQSLEESHGNKQMHMKDLQNTQTVASKFYVRQENSTEVPPSPASVCSTSNEEFWRQTDNFSPSSSSISDVNPLDDTEIPHVFKEISSNLNELRRQLNQLETYDSEETMIVEQPIEKEIVMEIDDPAEAFVRDLLVASGLYDGSCDKYLSKWDPLGKSISNHVFEEAEESYKRQKINDYDEGSSNDHQSKKLNHKLSCDFLNEVLPSVLGSSSMRRTISPTPRAPRGNKLLECVWEIARISSDMSSQSLETILARDLQCTRWDRLVDEDVNALGKDVEYQIVGDLIHEMINDMQP</sequence>
<dbReference type="OMA" id="WINPRHT"/>
<dbReference type="Proteomes" id="UP000004994">
    <property type="component" value="Chromosome 3"/>
</dbReference>
<keyword evidence="5" id="KW-1185">Reference proteome</keyword>
<evidence type="ECO:0000313" key="4">
    <source>
        <dbReference type="EnsemblPlants" id="Solyc03g032110.2.1"/>
    </source>
</evidence>
<feature type="compositionally biased region" description="Basic and acidic residues" evidence="1">
    <location>
        <begin position="593"/>
        <end position="604"/>
    </location>
</feature>
<dbReference type="Pfam" id="PF03266">
    <property type="entry name" value="NTPase_1"/>
    <property type="match status" value="1"/>
</dbReference>
<dbReference type="InterPro" id="IPR025486">
    <property type="entry name" value="DUF4378"/>
</dbReference>
<feature type="compositionally biased region" description="Basic and acidic residues" evidence="1">
    <location>
        <begin position="539"/>
        <end position="560"/>
    </location>
</feature>
<reference evidence="4" key="2">
    <citation type="submission" date="2019-01" db="UniProtKB">
        <authorList>
            <consortium name="EnsemblPlants"/>
        </authorList>
    </citation>
    <scope>IDENTIFICATION</scope>
    <source>
        <strain evidence="4">cv. Heinz 1706</strain>
    </source>
</reference>
<evidence type="ECO:0000259" key="2">
    <source>
        <dbReference type="Pfam" id="PF14309"/>
    </source>
</evidence>
<feature type="compositionally biased region" description="Basic and acidic residues" evidence="1">
    <location>
        <begin position="575"/>
        <end position="586"/>
    </location>
</feature>
<protein>
    <recommendedName>
        <fullName evidence="6">AAA+ ATPase domain-containing protein</fullName>
    </recommendedName>
</protein>
<evidence type="ECO:0000313" key="5">
    <source>
        <dbReference type="Proteomes" id="UP000004994"/>
    </source>
</evidence>